<feature type="transmembrane region" description="Helical" evidence="7">
    <location>
        <begin position="31"/>
        <end position="53"/>
    </location>
</feature>
<dbReference type="PANTHER" id="PTHR43005:SF1">
    <property type="entry name" value="SPERMIDINE_PUTRESCINE TRANSPORT SYSTEM PERMEASE PROTEIN"/>
    <property type="match status" value="1"/>
</dbReference>
<keyword evidence="3" id="KW-1003">Cell membrane</keyword>
<gene>
    <name evidence="10" type="ORF">DVK44_31475</name>
</gene>
<evidence type="ECO:0000256" key="2">
    <source>
        <dbReference type="ARBA" id="ARBA00022448"/>
    </source>
</evidence>
<evidence type="ECO:0000259" key="9">
    <source>
        <dbReference type="PROSITE" id="PS50928"/>
    </source>
</evidence>
<keyword evidence="11" id="KW-1185">Reference proteome</keyword>
<evidence type="ECO:0000313" key="10">
    <source>
        <dbReference type="EMBL" id="AXG81481.1"/>
    </source>
</evidence>
<accession>A0A345HXQ7</accession>
<evidence type="ECO:0000313" key="11">
    <source>
        <dbReference type="Proteomes" id="UP000253868"/>
    </source>
</evidence>
<dbReference type="Pfam" id="PF00528">
    <property type="entry name" value="BPD_transp_1"/>
    <property type="match status" value="1"/>
</dbReference>
<keyword evidence="4 7" id="KW-0812">Transmembrane</keyword>
<feature type="transmembrane region" description="Helical" evidence="7">
    <location>
        <begin position="98"/>
        <end position="119"/>
    </location>
</feature>
<dbReference type="InterPro" id="IPR000515">
    <property type="entry name" value="MetI-like"/>
</dbReference>
<organism evidence="10 11">
    <name type="scientific">Streptomyces paludis</name>
    <dbReference type="NCBI Taxonomy" id="2282738"/>
    <lineage>
        <taxon>Bacteria</taxon>
        <taxon>Bacillati</taxon>
        <taxon>Actinomycetota</taxon>
        <taxon>Actinomycetes</taxon>
        <taxon>Kitasatosporales</taxon>
        <taxon>Streptomycetaceae</taxon>
        <taxon>Streptomyces</taxon>
    </lineage>
</organism>
<dbReference type="GO" id="GO:0055085">
    <property type="term" value="P:transmembrane transport"/>
    <property type="evidence" value="ECO:0007669"/>
    <property type="project" value="InterPro"/>
</dbReference>
<protein>
    <submittedName>
        <fullName evidence="10">Sugar ABC transporter permease</fullName>
    </submittedName>
</protein>
<comment type="subcellular location">
    <subcellularLocation>
        <location evidence="1 7">Cell membrane</location>
        <topology evidence="1 7">Multi-pass membrane protein</topology>
    </subcellularLocation>
</comment>
<feature type="transmembrane region" description="Helical" evidence="7">
    <location>
        <begin position="131"/>
        <end position="148"/>
    </location>
</feature>
<feature type="region of interest" description="Disordered" evidence="8">
    <location>
        <begin position="1"/>
        <end position="22"/>
    </location>
</feature>
<comment type="similarity">
    <text evidence="7">Belongs to the binding-protein-dependent transport system permease family.</text>
</comment>
<dbReference type="OrthoDB" id="34224at2"/>
<dbReference type="AlphaFoldDB" id="A0A345HXQ7"/>
<dbReference type="PROSITE" id="PS50928">
    <property type="entry name" value="ABC_TM1"/>
    <property type="match status" value="1"/>
</dbReference>
<feature type="transmembrane region" description="Helical" evidence="7">
    <location>
        <begin position="181"/>
        <end position="204"/>
    </location>
</feature>
<keyword evidence="5 7" id="KW-1133">Transmembrane helix</keyword>
<feature type="compositionally biased region" description="Low complexity" evidence="8">
    <location>
        <begin position="1"/>
        <end position="21"/>
    </location>
</feature>
<evidence type="ECO:0000256" key="4">
    <source>
        <dbReference type="ARBA" id="ARBA00022692"/>
    </source>
</evidence>
<dbReference type="InterPro" id="IPR035906">
    <property type="entry name" value="MetI-like_sf"/>
</dbReference>
<feature type="transmembrane region" description="Helical" evidence="7">
    <location>
        <begin position="235"/>
        <end position="255"/>
    </location>
</feature>
<dbReference type="Proteomes" id="UP000253868">
    <property type="component" value="Chromosome"/>
</dbReference>
<dbReference type="GO" id="GO:0005886">
    <property type="term" value="C:plasma membrane"/>
    <property type="evidence" value="ECO:0007669"/>
    <property type="project" value="UniProtKB-SubCell"/>
</dbReference>
<evidence type="ECO:0000256" key="6">
    <source>
        <dbReference type="ARBA" id="ARBA00023136"/>
    </source>
</evidence>
<feature type="transmembrane region" description="Helical" evidence="7">
    <location>
        <begin position="287"/>
        <end position="309"/>
    </location>
</feature>
<evidence type="ECO:0000256" key="7">
    <source>
        <dbReference type="RuleBase" id="RU363032"/>
    </source>
</evidence>
<proteinExistence type="inferred from homology"/>
<feature type="domain" description="ABC transmembrane type-1" evidence="9">
    <location>
        <begin position="94"/>
        <end position="308"/>
    </location>
</feature>
<dbReference type="Gene3D" id="1.10.3720.10">
    <property type="entry name" value="MetI-like"/>
    <property type="match status" value="1"/>
</dbReference>
<keyword evidence="2 7" id="KW-0813">Transport</keyword>
<evidence type="ECO:0000256" key="1">
    <source>
        <dbReference type="ARBA" id="ARBA00004651"/>
    </source>
</evidence>
<evidence type="ECO:0000256" key="8">
    <source>
        <dbReference type="SAM" id="MobiDB-lite"/>
    </source>
</evidence>
<dbReference type="SUPFAM" id="SSF161098">
    <property type="entry name" value="MetI-like"/>
    <property type="match status" value="1"/>
</dbReference>
<reference evidence="11" key="1">
    <citation type="submission" date="2018-07" db="EMBL/GenBank/DDBJ databases">
        <authorList>
            <person name="Zhao J."/>
        </authorList>
    </citation>
    <scope>NUCLEOTIDE SEQUENCE [LARGE SCALE GENOMIC DNA]</scope>
    <source>
        <strain evidence="11">GSSD-12</strain>
    </source>
</reference>
<sequence length="320" mass="34804">MTTTVTTAAAPAPAGHPAPDTAARRRRRATLLRWCFVAPAALYLLAFFGYPLVRNILMSFQHYTPHTFFTGESPFNGLDNWRAVFRNPLFVDSLGHTLVFTVGSLLGQFVLGLALAVFFSRRFPLSGVVRAVLLLPWLVPMVVSAVVWRKLLDQESGVINTLLMDLHLTSSAVPWLSSPDLALLAAILVNIWIGIPFNMVILYGGLQEIPRELREAAALDGAGAWRTFRSVTLPLLRPVVTVVLILGFMSTVKILDLILALTGGGPADSTQTLGTVTYQLSFQQLDFGQGAVVGNVLVLVSAVFAVLYLRANRSDFGQGK</sequence>
<dbReference type="PANTHER" id="PTHR43005">
    <property type="entry name" value="BLR7065 PROTEIN"/>
    <property type="match status" value="1"/>
</dbReference>
<name>A0A345HXQ7_9ACTN</name>
<evidence type="ECO:0000256" key="5">
    <source>
        <dbReference type="ARBA" id="ARBA00022989"/>
    </source>
</evidence>
<dbReference type="EMBL" id="CP031194">
    <property type="protein sequence ID" value="AXG81481.1"/>
    <property type="molecule type" value="Genomic_DNA"/>
</dbReference>
<evidence type="ECO:0000256" key="3">
    <source>
        <dbReference type="ARBA" id="ARBA00022475"/>
    </source>
</evidence>
<dbReference type="KEGG" id="spad:DVK44_31475"/>
<dbReference type="RefSeq" id="WP_114664022.1">
    <property type="nucleotide sequence ID" value="NZ_CP031194.1"/>
</dbReference>
<dbReference type="CDD" id="cd06261">
    <property type="entry name" value="TM_PBP2"/>
    <property type="match status" value="1"/>
</dbReference>
<keyword evidence="6 7" id="KW-0472">Membrane</keyword>